<organism evidence="1">
    <name type="scientific">Anguilla anguilla</name>
    <name type="common">European freshwater eel</name>
    <name type="synonym">Muraena anguilla</name>
    <dbReference type="NCBI Taxonomy" id="7936"/>
    <lineage>
        <taxon>Eukaryota</taxon>
        <taxon>Metazoa</taxon>
        <taxon>Chordata</taxon>
        <taxon>Craniata</taxon>
        <taxon>Vertebrata</taxon>
        <taxon>Euteleostomi</taxon>
        <taxon>Actinopterygii</taxon>
        <taxon>Neopterygii</taxon>
        <taxon>Teleostei</taxon>
        <taxon>Anguilliformes</taxon>
        <taxon>Anguillidae</taxon>
        <taxon>Anguilla</taxon>
    </lineage>
</organism>
<evidence type="ECO:0000313" key="1">
    <source>
        <dbReference type="EMBL" id="JAH82522.1"/>
    </source>
</evidence>
<proteinExistence type="predicted"/>
<accession>A0A0E9VWS4</accession>
<sequence>MAHRNCLGQVKTCSKTENHKKRKVNYPFKNTEPTIR</sequence>
<name>A0A0E9VWS4_ANGAN</name>
<dbReference type="EMBL" id="GBXM01026055">
    <property type="protein sequence ID" value="JAH82522.1"/>
    <property type="molecule type" value="Transcribed_RNA"/>
</dbReference>
<reference evidence="1" key="1">
    <citation type="submission" date="2014-11" db="EMBL/GenBank/DDBJ databases">
        <authorList>
            <person name="Amaro Gonzalez C."/>
        </authorList>
    </citation>
    <scope>NUCLEOTIDE SEQUENCE</scope>
</reference>
<protein>
    <submittedName>
        <fullName evidence="1">Uncharacterized protein</fullName>
    </submittedName>
</protein>
<reference evidence="1" key="2">
    <citation type="journal article" date="2015" name="Fish Shellfish Immunol.">
        <title>Early steps in the European eel (Anguilla anguilla)-Vibrio vulnificus interaction in the gills: Role of the RtxA13 toxin.</title>
        <authorList>
            <person name="Callol A."/>
            <person name="Pajuelo D."/>
            <person name="Ebbesson L."/>
            <person name="Teles M."/>
            <person name="MacKenzie S."/>
            <person name="Amaro C."/>
        </authorList>
    </citation>
    <scope>NUCLEOTIDE SEQUENCE</scope>
</reference>
<dbReference type="AlphaFoldDB" id="A0A0E9VWS4"/>